<name>A0A8B6C970_MYTGA</name>
<dbReference type="InterPro" id="IPR013783">
    <property type="entry name" value="Ig-like_fold"/>
</dbReference>
<protein>
    <recommendedName>
        <fullName evidence="1">Fibronectin type-III domain-containing protein</fullName>
    </recommendedName>
</protein>
<evidence type="ECO:0000259" key="1">
    <source>
        <dbReference type="PROSITE" id="PS50853"/>
    </source>
</evidence>
<comment type="caution">
    <text evidence="2">The sequence shown here is derived from an EMBL/GenBank/DDBJ whole genome shotgun (WGS) entry which is preliminary data.</text>
</comment>
<gene>
    <name evidence="2" type="ORF">MGAL_10B038180</name>
</gene>
<dbReference type="PROSITE" id="PS50853">
    <property type="entry name" value="FN3"/>
    <property type="match status" value="1"/>
</dbReference>
<organism evidence="2 3">
    <name type="scientific">Mytilus galloprovincialis</name>
    <name type="common">Mediterranean mussel</name>
    <dbReference type="NCBI Taxonomy" id="29158"/>
    <lineage>
        <taxon>Eukaryota</taxon>
        <taxon>Metazoa</taxon>
        <taxon>Spiralia</taxon>
        <taxon>Lophotrochozoa</taxon>
        <taxon>Mollusca</taxon>
        <taxon>Bivalvia</taxon>
        <taxon>Autobranchia</taxon>
        <taxon>Pteriomorphia</taxon>
        <taxon>Mytilida</taxon>
        <taxon>Mytiloidea</taxon>
        <taxon>Mytilidae</taxon>
        <taxon>Mytilinae</taxon>
        <taxon>Mytilus</taxon>
    </lineage>
</organism>
<dbReference type="InterPro" id="IPR036116">
    <property type="entry name" value="FN3_sf"/>
</dbReference>
<dbReference type="CDD" id="cd00063">
    <property type="entry name" value="FN3"/>
    <property type="match status" value="1"/>
</dbReference>
<sequence length="326" mass="37993">MEEEKKSERLGKPYVTEENKSDHIILKWNTNRELDEEEFYQIKMKKLPGGYWKIFKTTYPCIIGIVCVSGLKAKTSYVLKVRVANDNTGEEGSFSSESDVITTANSPAFKMMMMSKKTKKCFPASLSQTKWITCYTLCNDVTKRIAYTIKLIDTPGFEDTCDLHEDPTIVTLIRDLIMAKYDAEAVIRERQKLKNAILNFPEEIDVYFSKLIHEEQKVNILKKYPDKHDKFEYEDEKSKKKMSEENLLKDIHFEIQKLEIGMQIKVDVITEYGKRLKEIALRPDCLSTVQYIELMTESENRERKSGFDNRVKILNQLKKRADIGTC</sequence>
<feature type="domain" description="Fibronectin type-III" evidence="1">
    <location>
        <begin position="9"/>
        <end position="106"/>
    </location>
</feature>
<keyword evidence="3" id="KW-1185">Reference proteome</keyword>
<evidence type="ECO:0000313" key="3">
    <source>
        <dbReference type="Proteomes" id="UP000596742"/>
    </source>
</evidence>
<dbReference type="Gene3D" id="2.60.40.10">
    <property type="entry name" value="Immunoglobulins"/>
    <property type="match status" value="1"/>
</dbReference>
<dbReference type="Proteomes" id="UP000596742">
    <property type="component" value="Unassembled WGS sequence"/>
</dbReference>
<dbReference type="AlphaFoldDB" id="A0A8B6C970"/>
<dbReference type="InterPro" id="IPR003961">
    <property type="entry name" value="FN3_dom"/>
</dbReference>
<evidence type="ECO:0000313" key="2">
    <source>
        <dbReference type="EMBL" id="VDI01172.1"/>
    </source>
</evidence>
<dbReference type="SUPFAM" id="SSF49265">
    <property type="entry name" value="Fibronectin type III"/>
    <property type="match status" value="1"/>
</dbReference>
<reference evidence="2" key="1">
    <citation type="submission" date="2018-11" db="EMBL/GenBank/DDBJ databases">
        <authorList>
            <person name="Alioto T."/>
            <person name="Alioto T."/>
        </authorList>
    </citation>
    <scope>NUCLEOTIDE SEQUENCE</scope>
</reference>
<proteinExistence type="predicted"/>
<accession>A0A8B6C970</accession>
<dbReference type="EMBL" id="UYJE01001315">
    <property type="protein sequence ID" value="VDI01172.1"/>
    <property type="molecule type" value="Genomic_DNA"/>
</dbReference>